<dbReference type="VEuPathDB" id="PiroplasmaDB:TA13010"/>
<dbReference type="PROSITE" id="PS50096">
    <property type="entry name" value="IQ"/>
    <property type="match status" value="3"/>
</dbReference>
<dbReference type="SMART" id="SM00015">
    <property type="entry name" value="IQ"/>
    <property type="match status" value="3"/>
</dbReference>
<reference evidence="4" key="1">
    <citation type="submission" date="2018-07" db="EMBL/GenBank/DDBJ databases">
        <authorList>
            <person name="Quirk P.G."/>
            <person name="Krulwich T.A."/>
        </authorList>
    </citation>
    <scope>NUCLEOTIDE SEQUENCE</scope>
    <source>
        <strain evidence="4">Anand</strain>
    </source>
</reference>
<dbReference type="Pfam" id="PF00612">
    <property type="entry name" value="IQ"/>
    <property type="match status" value="3"/>
</dbReference>
<dbReference type="InterPro" id="IPR000048">
    <property type="entry name" value="IQ_motif_EF-hand-BS"/>
</dbReference>
<protein>
    <submittedName>
        <fullName evidence="4">IQ calmodulin-binding motif/Regulator of chromosome condensation (RCC1) repeat, putative</fullName>
    </submittedName>
</protein>
<dbReference type="InterPro" id="IPR000408">
    <property type="entry name" value="Reg_chr_condens"/>
</dbReference>
<dbReference type="InterPro" id="IPR051625">
    <property type="entry name" value="Signaling_Regulatory_Domain"/>
</dbReference>
<dbReference type="Gene3D" id="1.20.5.190">
    <property type="match status" value="2"/>
</dbReference>
<evidence type="ECO:0000256" key="3">
    <source>
        <dbReference type="SAM" id="MobiDB-lite"/>
    </source>
</evidence>
<evidence type="ECO:0000313" key="4">
    <source>
        <dbReference type="EMBL" id="SVP91344.1"/>
    </source>
</evidence>
<proteinExistence type="predicted"/>
<dbReference type="CDD" id="cd23767">
    <property type="entry name" value="IQCD"/>
    <property type="match status" value="1"/>
</dbReference>
<sequence length="775" mass="88631">MDNKTLSLLRPIEKRFHELEFEYLQNAAATYIQAVWRGSLQRRKYSIVKKNKFEEFAIILIQSSVRRILSCYSLLDTRNVKYTSCVMIQSYFRGYLVRKKYEKLLSLKLILLPILLKGSKIIGMSEQINFIKLYKDQNSVSLQMKRLISVQTNLPPGFIKVQNLARMHFIRKQFLNLKNTLEKVYAVAMTKCARMEYLEKVRSAVKIQRWWRLLPKDSIPSLGSGALYYINKKEKNTVSLLSNELKEFGITIYSYVCSDLRRIYLNTWAMVPLTLIKTIRLMQKSSTDLNFTQMRSIDTIKFAIGSTHSLILIQTNQGSCVYSWGWNDKGQLGRKSLYPLKSSDNDFLITNPLEFQSTHNNINNNTNSTNTNSISNTNSHNNTNSSVLEMELYRIYNGLEENVYIVDVVCGNDYSLALSDVGIVYSWGDNTYGQCGQGPRYLKIYQPTAIELNGVTSICSASYHSVVFSNFEFYTFGKTFGYNIFRPVLISKLIPSLVNQTLKVVKCAGTVTLFYTNELDYILSVYNTNFSIYSFKSYRLDSTEYIGNGVVNGQDRVGNRLDTVGSTMGVGNTQDTSDSTLNTLNTVNKWDRIKMYSFMGSIKEVSTNGKIICGIIENGTESSYEVKVYIMGYIKCVPMEKKVGTKNLFVGAFREKFENKTKPISLLNVQTDHGMNCYIPSPAEVILHRIPNQVLCDGEQVIFVTNNAIYGAKLFQIHVQNQDDYEVKDNSTVEIRPGANIRLDPVIYQFMEPFNKKNKLHTSFNSLSHSILYSD</sequence>
<feature type="region of interest" description="Disordered" evidence="3">
    <location>
        <begin position="358"/>
        <end position="382"/>
    </location>
</feature>
<feature type="repeat" description="RCC1" evidence="2">
    <location>
        <begin position="422"/>
        <end position="471"/>
    </location>
</feature>
<dbReference type="SUPFAM" id="SSF50985">
    <property type="entry name" value="RCC1/BLIP-II"/>
    <property type="match status" value="1"/>
</dbReference>
<gene>
    <name evidence="4" type="ORF">TAT_000175900</name>
    <name evidence="5" type="ORF">TAV_000176100</name>
</gene>
<dbReference type="AlphaFoldDB" id="A0A3B0MNF0"/>
<name>A0A3B0MNF0_THEAN</name>
<accession>A0A3B0MNF0</accession>
<dbReference type="Gene3D" id="2.130.10.30">
    <property type="entry name" value="Regulator of chromosome condensation 1/beta-lactamase-inhibitor protein II"/>
    <property type="match status" value="1"/>
</dbReference>
<dbReference type="EMBL" id="UIVS01000002">
    <property type="protein sequence ID" value="SVP91707.1"/>
    <property type="molecule type" value="Genomic_DNA"/>
</dbReference>
<evidence type="ECO:0000313" key="5">
    <source>
        <dbReference type="EMBL" id="SVP91707.1"/>
    </source>
</evidence>
<organism evidence="4">
    <name type="scientific">Theileria annulata</name>
    <dbReference type="NCBI Taxonomy" id="5874"/>
    <lineage>
        <taxon>Eukaryota</taxon>
        <taxon>Sar</taxon>
        <taxon>Alveolata</taxon>
        <taxon>Apicomplexa</taxon>
        <taxon>Aconoidasida</taxon>
        <taxon>Piroplasmida</taxon>
        <taxon>Theileriidae</taxon>
        <taxon>Theileria</taxon>
    </lineage>
</organism>
<dbReference type="Pfam" id="PF00415">
    <property type="entry name" value="RCC1"/>
    <property type="match status" value="2"/>
</dbReference>
<dbReference type="PANTHER" id="PTHR22872">
    <property type="entry name" value="BTK-BINDING PROTEIN-RELATED"/>
    <property type="match status" value="1"/>
</dbReference>
<evidence type="ECO:0000256" key="1">
    <source>
        <dbReference type="ARBA" id="ARBA00022737"/>
    </source>
</evidence>
<keyword evidence="1" id="KW-0677">Repeat</keyword>
<dbReference type="InterPro" id="IPR009091">
    <property type="entry name" value="RCC1/BLIP-II"/>
</dbReference>
<dbReference type="PROSITE" id="PS50012">
    <property type="entry name" value="RCC1_3"/>
    <property type="match status" value="1"/>
</dbReference>
<evidence type="ECO:0000256" key="2">
    <source>
        <dbReference type="PROSITE-ProRule" id="PRU00235"/>
    </source>
</evidence>
<dbReference type="EMBL" id="UIVT01000002">
    <property type="protein sequence ID" value="SVP91344.1"/>
    <property type="molecule type" value="Genomic_DNA"/>
</dbReference>